<reference evidence="1 2" key="1">
    <citation type="submission" date="2020-07" db="EMBL/GenBank/DDBJ databases">
        <title>Draft whole-genome sequence of Heliobacterium chlorum DSM 3682, type strain.</title>
        <authorList>
            <person name="Kyndt J.A."/>
            <person name="Meyer T.E."/>
            <person name="Imhoff J.F."/>
        </authorList>
    </citation>
    <scope>NUCLEOTIDE SEQUENCE [LARGE SCALE GENOMIC DNA]</scope>
    <source>
        <strain evidence="1 2">DSM 3682</strain>
    </source>
</reference>
<organism evidence="1 2">
    <name type="scientific">Heliobacterium chlorum</name>
    <dbReference type="NCBI Taxonomy" id="2698"/>
    <lineage>
        <taxon>Bacteria</taxon>
        <taxon>Bacillati</taxon>
        <taxon>Bacillota</taxon>
        <taxon>Clostridia</taxon>
        <taxon>Eubacteriales</taxon>
        <taxon>Heliobacteriaceae</taxon>
        <taxon>Heliobacterium</taxon>
    </lineage>
</organism>
<gene>
    <name evidence="1" type="ORF">H1S01_17825</name>
</gene>
<dbReference type="RefSeq" id="WP_188041745.1">
    <property type="nucleotide sequence ID" value="NZ_JACVHF010000032.1"/>
</dbReference>
<sequence length="282" mass="32375">MNKSGFLSLTLDGPDLIESVDLHNVLSILTEIHKIFDKTYAILSNTPRLQQSDRNIFQIRASNFRKGSFVVDLDVVLRISQLAIFGASLYPETIVKYTQQSYIILRLVFQALRDGKSIRIIKDENTTVIIDVEGERQIFSMESFEIAKEVRDHYISLTDTLESKKIENIKMVTPLMPVLNLNFKDKNFFDSTKNFEDTPLDVIADICKFDKETNKGKLRVYDEQNIRSGYYNFSVADNLQLNIIQSMINSKTNVKIVCEIESNPLDGHRISKLKILDIRVIA</sequence>
<proteinExistence type="predicted"/>
<evidence type="ECO:0000313" key="1">
    <source>
        <dbReference type="EMBL" id="MBC9786321.1"/>
    </source>
</evidence>
<comment type="caution">
    <text evidence="1">The sequence shown here is derived from an EMBL/GenBank/DDBJ whole genome shotgun (WGS) entry which is preliminary data.</text>
</comment>
<keyword evidence="2" id="KW-1185">Reference proteome</keyword>
<protein>
    <submittedName>
        <fullName evidence="1">Uncharacterized protein</fullName>
    </submittedName>
</protein>
<evidence type="ECO:0000313" key="2">
    <source>
        <dbReference type="Proteomes" id="UP000617402"/>
    </source>
</evidence>
<accession>A0ABR7T9D2</accession>
<dbReference type="EMBL" id="JACVHF010000032">
    <property type="protein sequence ID" value="MBC9786321.1"/>
    <property type="molecule type" value="Genomic_DNA"/>
</dbReference>
<name>A0ABR7T9D2_HELCL</name>
<dbReference type="Proteomes" id="UP000617402">
    <property type="component" value="Unassembled WGS sequence"/>
</dbReference>